<evidence type="ECO:0000256" key="2">
    <source>
        <dbReference type="SAM" id="Phobius"/>
    </source>
</evidence>
<name>A0A1I5XFY5_9RHOB</name>
<reference evidence="4" key="1">
    <citation type="submission" date="2016-10" db="EMBL/GenBank/DDBJ databases">
        <authorList>
            <person name="Varghese N."/>
            <person name="Submissions S."/>
        </authorList>
    </citation>
    <scope>NUCLEOTIDE SEQUENCE [LARGE SCALE GENOMIC DNA]</scope>
    <source>
        <strain evidence="4">JCM 10271</strain>
    </source>
</reference>
<proteinExistence type="predicted"/>
<gene>
    <name evidence="3" type="ORF">SAMN05421853_103362</name>
</gene>
<keyword evidence="2" id="KW-0812">Transmembrane</keyword>
<dbReference type="EMBL" id="FOXV01000003">
    <property type="protein sequence ID" value="SFQ30736.1"/>
    <property type="molecule type" value="Genomic_DNA"/>
</dbReference>
<feature type="compositionally biased region" description="Acidic residues" evidence="1">
    <location>
        <begin position="79"/>
        <end position="90"/>
    </location>
</feature>
<keyword evidence="2" id="KW-0472">Membrane</keyword>
<dbReference type="AlphaFoldDB" id="A0A1I5XFY5"/>
<evidence type="ECO:0000256" key="1">
    <source>
        <dbReference type="SAM" id="MobiDB-lite"/>
    </source>
</evidence>
<dbReference type="RefSeq" id="WP_093010059.1">
    <property type="nucleotide sequence ID" value="NZ_FOXV01000003.1"/>
</dbReference>
<evidence type="ECO:0000313" key="4">
    <source>
        <dbReference type="Proteomes" id="UP000243106"/>
    </source>
</evidence>
<keyword evidence="2" id="KW-1133">Transmembrane helix</keyword>
<feature type="transmembrane region" description="Helical" evidence="2">
    <location>
        <begin position="6"/>
        <end position="23"/>
    </location>
</feature>
<organism evidence="3 4">
    <name type="scientific">Roseivivax halotolerans</name>
    <dbReference type="NCBI Taxonomy" id="93684"/>
    <lineage>
        <taxon>Bacteria</taxon>
        <taxon>Pseudomonadati</taxon>
        <taxon>Pseudomonadota</taxon>
        <taxon>Alphaproteobacteria</taxon>
        <taxon>Rhodobacterales</taxon>
        <taxon>Roseobacteraceae</taxon>
        <taxon>Roseivivax</taxon>
    </lineage>
</organism>
<protein>
    <submittedName>
        <fullName evidence="3">Uncharacterized protein</fullName>
    </submittedName>
</protein>
<keyword evidence="4" id="KW-1185">Reference proteome</keyword>
<evidence type="ECO:0000313" key="3">
    <source>
        <dbReference type="EMBL" id="SFQ30736.1"/>
    </source>
</evidence>
<sequence>MAPQLIALIIVTPFILIFIYAGYHEYRRYKTEGRATYGLMFDEETGTSHVTGIADHEDAYDPDEFDPSAYNDPDVKTSEDDETDATPERS</sequence>
<feature type="region of interest" description="Disordered" evidence="1">
    <location>
        <begin position="50"/>
        <end position="90"/>
    </location>
</feature>
<accession>A0A1I5XFY5</accession>
<dbReference type="Proteomes" id="UP000243106">
    <property type="component" value="Unassembled WGS sequence"/>
</dbReference>